<organism evidence="2 3">
    <name type="scientific">Olivibacter domesticus</name>
    <name type="common">Pseudosphingobacterium domesticum</name>
    <dbReference type="NCBI Taxonomy" id="407022"/>
    <lineage>
        <taxon>Bacteria</taxon>
        <taxon>Pseudomonadati</taxon>
        <taxon>Bacteroidota</taxon>
        <taxon>Sphingobacteriia</taxon>
        <taxon>Sphingobacteriales</taxon>
        <taxon>Sphingobacteriaceae</taxon>
        <taxon>Olivibacter</taxon>
    </lineage>
</organism>
<dbReference type="InterPro" id="IPR025635">
    <property type="entry name" value="DUF4293"/>
</dbReference>
<protein>
    <recommendedName>
        <fullName evidence="4">DUF4293 domain-containing protein</fullName>
    </recommendedName>
</protein>
<reference evidence="3" key="1">
    <citation type="submission" date="2016-10" db="EMBL/GenBank/DDBJ databases">
        <authorList>
            <person name="Varghese N."/>
            <person name="Submissions S."/>
        </authorList>
    </citation>
    <scope>NUCLEOTIDE SEQUENCE [LARGE SCALE GENOMIC DNA]</scope>
    <source>
        <strain evidence="3">DSM 18733</strain>
    </source>
</reference>
<evidence type="ECO:0008006" key="4">
    <source>
        <dbReference type="Google" id="ProtNLM"/>
    </source>
</evidence>
<feature type="transmembrane region" description="Helical" evidence="1">
    <location>
        <begin position="87"/>
        <end position="106"/>
    </location>
</feature>
<dbReference type="EMBL" id="FOAF01000013">
    <property type="protein sequence ID" value="SEM45323.1"/>
    <property type="molecule type" value="Genomic_DNA"/>
</dbReference>
<evidence type="ECO:0000313" key="3">
    <source>
        <dbReference type="Proteomes" id="UP000199421"/>
    </source>
</evidence>
<dbReference type="Pfam" id="PF14126">
    <property type="entry name" value="DUF4293"/>
    <property type="match status" value="1"/>
</dbReference>
<sequence>MIQRIQTIWLLLSSVTIFALFLFPYVQFFDSNGIAMALKVNGVLNSSGGQNQLSSSFGFILQAIATVILGILPLFTIINYSNRKKQITTILITIVLTILFSSWLFISASNAVEEVNKTISIDNVGIGALLVPLFIVFQLLALKGINKDTKLIKSADRLR</sequence>
<dbReference type="OrthoDB" id="594989at2"/>
<dbReference type="Proteomes" id="UP000199421">
    <property type="component" value="Unassembled WGS sequence"/>
</dbReference>
<name>A0A1H7YHA8_OLID1</name>
<dbReference type="AlphaFoldDB" id="A0A1H7YHA8"/>
<proteinExistence type="predicted"/>
<dbReference type="RefSeq" id="WP_093331907.1">
    <property type="nucleotide sequence ID" value="NZ_FOAF01000013.1"/>
</dbReference>
<keyword evidence="1" id="KW-0812">Transmembrane</keyword>
<evidence type="ECO:0000313" key="2">
    <source>
        <dbReference type="EMBL" id="SEM45323.1"/>
    </source>
</evidence>
<evidence type="ECO:0000256" key="1">
    <source>
        <dbReference type="SAM" id="Phobius"/>
    </source>
</evidence>
<accession>A0A1H7YHA8</accession>
<keyword evidence="1" id="KW-1133">Transmembrane helix</keyword>
<feature type="transmembrane region" description="Helical" evidence="1">
    <location>
        <begin position="59"/>
        <end position="80"/>
    </location>
</feature>
<feature type="transmembrane region" description="Helical" evidence="1">
    <location>
        <begin position="126"/>
        <end position="145"/>
    </location>
</feature>
<dbReference type="STRING" id="407022.SAMN05661044_05226"/>
<keyword evidence="3" id="KW-1185">Reference proteome</keyword>
<keyword evidence="1" id="KW-0472">Membrane</keyword>
<gene>
    <name evidence="2" type="ORF">SAMN05661044_05226</name>
</gene>
<feature type="transmembrane region" description="Helical" evidence="1">
    <location>
        <begin position="7"/>
        <end position="26"/>
    </location>
</feature>